<evidence type="ECO:0000313" key="5">
    <source>
        <dbReference type="Proteomes" id="UP000247702"/>
    </source>
</evidence>
<dbReference type="PROSITE" id="PS50097">
    <property type="entry name" value="BTB"/>
    <property type="match status" value="1"/>
</dbReference>
<accession>A0A2Z6RA61</accession>
<dbReference type="InterPro" id="IPR011705">
    <property type="entry name" value="BACK"/>
</dbReference>
<dbReference type="Gene3D" id="1.25.40.420">
    <property type="match status" value="1"/>
</dbReference>
<dbReference type="Pfam" id="PF07707">
    <property type="entry name" value="BACK"/>
    <property type="match status" value="1"/>
</dbReference>
<dbReference type="Pfam" id="PF00651">
    <property type="entry name" value="BTB"/>
    <property type="match status" value="1"/>
</dbReference>
<reference evidence="4" key="2">
    <citation type="submission" date="2019-10" db="EMBL/GenBank/DDBJ databases">
        <title>Conservation and host-specific expression of non-tandemly repeated heterogenous ribosome RNA gene in arbuscular mycorrhizal fungi.</title>
        <authorList>
            <person name="Maeda T."/>
            <person name="Kobayashi Y."/>
            <person name="Nakagawa T."/>
            <person name="Ezawa T."/>
            <person name="Yamaguchi K."/>
            <person name="Bino T."/>
            <person name="Nishimoto Y."/>
            <person name="Shigenobu S."/>
            <person name="Kawaguchi M."/>
        </authorList>
    </citation>
    <scope>NUCLEOTIDE SEQUENCE</scope>
    <source>
        <strain evidence="4">HR1</strain>
    </source>
</reference>
<proteinExistence type="predicted"/>
<dbReference type="Proteomes" id="UP000615446">
    <property type="component" value="Unassembled WGS sequence"/>
</dbReference>
<dbReference type="InterPro" id="IPR051481">
    <property type="entry name" value="BTB-POZ/Galectin-3-binding"/>
</dbReference>
<dbReference type="EMBL" id="BEXD01001380">
    <property type="protein sequence ID" value="GBB93831.1"/>
    <property type="molecule type" value="Genomic_DNA"/>
</dbReference>
<dbReference type="Pfam" id="PF07534">
    <property type="entry name" value="TLD"/>
    <property type="match status" value="2"/>
</dbReference>
<evidence type="ECO:0000259" key="1">
    <source>
        <dbReference type="PROSITE" id="PS50097"/>
    </source>
</evidence>
<dbReference type="PANTHER" id="PTHR24410:SF23">
    <property type="entry name" value="BTB DOMAIN-CONTAINING PROTEIN-RELATED"/>
    <property type="match status" value="1"/>
</dbReference>
<dbReference type="PANTHER" id="PTHR24410">
    <property type="entry name" value="HL07962P-RELATED"/>
    <property type="match status" value="1"/>
</dbReference>
<dbReference type="InterPro" id="IPR011333">
    <property type="entry name" value="SKP1/BTB/POZ_sf"/>
</dbReference>
<dbReference type="OrthoDB" id="298084at2759"/>
<dbReference type="SMART" id="SM00875">
    <property type="entry name" value="BACK"/>
    <property type="match status" value="1"/>
</dbReference>
<dbReference type="InterPro" id="IPR000210">
    <property type="entry name" value="BTB/POZ_dom"/>
</dbReference>
<dbReference type="SMART" id="SM00225">
    <property type="entry name" value="BTB"/>
    <property type="match status" value="1"/>
</dbReference>
<name>A0A2Z6RA61_9GLOM</name>
<comment type="caution">
    <text evidence="3">The sequence shown here is derived from an EMBL/GenBank/DDBJ whole genome shotgun (WGS) entry which is preliminary data.</text>
</comment>
<dbReference type="InterPro" id="IPR006571">
    <property type="entry name" value="TLDc_dom"/>
</dbReference>
<reference evidence="3 5" key="1">
    <citation type="submission" date="2017-11" db="EMBL/GenBank/DDBJ databases">
        <title>The genome of Rhizophagus clarus HR1 reveals common genetic basis of auxotrophy among arbuscular mycorrhizal fungi.</title>
        <authorList>
            <person name="Kobayashi Y."/>
        </authorList>
    </citation>
    <scope>NUCLEOTIDE SEQUENCE [LARGE SCALE GENOMIC DNA]</scope>
    <source>
        <strain evidence="3 5">HR1</strain>
    </source>
</reference>
<keyword evidence="5" id="KW-1185">Reference proteome</keyword>
<organism evidence="3 5">
    <name type="scientific">Rhizophagus clarus</name>
    <dbReference type="NCBI Taxonomy" id="94130"/>
    <lineage>
        <taxon>Eukaryota</taxon>
        <taxon>Fungi</taxon>
        <taxon>Fungi incertae sedis</taxon>
        <taxon>Mucoromycota</taxon>
        <taxon>Glomeromycotina</taxon>
        <taxon>Glomeromycetes</taxon>
        <taxon>Glomerales</taxon>
        <taxon>Glomeraceae</taxon>
        <taxon>Rhizophagus</taxon>
    </lineage>
</organism>
<dbReference type="SUPFAM" id="SSF54695">
    <property type="entry name" value="POZ domain"/>
    <property type="match status" value="1"/>
</dbReference>
<dbReference type="Gene3D" id="3.30.710.10">
    <property type="entry name" value="Potassium Channel Kv1.1, Chain A"/>
    <property type="match status" value="1"/>
</dbReference>
<gene>
    <name evidence="4" type="ORF">RCL2_001724800</name>
    <name evidence="3" type="ORF">RclHR1_02240003</name>
</gene>
<dbReference type="Proteomes" id="UP000247702">
    <property type="component" value="Unassembled WGS sequence"/>
</dbReference>
<evidence type="ECO:0000259" key="2">
    <source>
        <dbReference type="PROSITE" id="PS51886"/>
    </source>
</evidence>
<feature type="domain" description="TLDc" evidence="2">
    <location>
        <begin position="295"/>
        <end position="483"/>
    </location>
</feature>
<protein>
    <submittedName>
        <fullName evidence="4">BTB/POZ domain-containing protein</fullName>
    </submittedName>
</protein>
<feature type="domain" description="BTB" evidence="1">
    <location>
        <begin position="23"/>
        <end position="95"/>
    </location>
</feature>
<dbReference type="PROSITE" id="PS51886">
    <property type="entry name" value="TLDC"/>
    <property type="match status" value="1"/>
</dbReference>
<evidence type="ECO:0000313" key="4">
    <source>
        <dbReference type="EMBL" id="GES90402.1"/>
    </source>
</evidence>
<dbReference type="EMBL" id="BLAL01000194">
    <property type="protein sequence ID" value="GES90402.1"/>
    <property type="molecule type" value="Genomic_DNA"/>
</dbReference>
<evidence type="ECO:0000313" key="3">
    <source>
        <dbReference type="EMBL" id="GBB93831.1"/>
    </source>
</evidence>
<sequence length="516" mass="60970">MEYDYTSDLLQDFANLFENSDDYDVKITVGKTPNSKEFEAHSTILSARSTYFQRTFLKYWVNSEKPIIFEKPDVSPSIFKILLRYIYTGLISFDNKVNKVSLVDVIIAADELELNAVVHQLENKLLQNESDWQFPKDFIKICQQKKKFLKLYKFALEFICKNPKIIFESEDFLKMDETILIQLLECDYLELKEIEIWKYLIKWGIKNTDSILDDDLTKWKQMNYMQLEKTLQNCIPYIRFLQMSPNDYIKVRNDFKSILPDGLDDKVIKYFLNSNPEPSNNVLSSRILEHPLESKIINAKDAAFIASWVNKKQGEPYHFNNLPYEFKLIYRAGREGSNVNNFHDCCDNKGPTVVVIKVQDTNEIIGGYNQLDWRSAKSTGNEPSFLLYHNRDFYNEYQCETPSSFIFSLTNRAIPILSRVSSKKEAIIWCKNKGPCFGLQDLWIQNDSPLNNIVGESKQRSYEKKIIDRENFVIEEYEVFQIIDSRRDSKSYFRHKLFLFFLSFRFIYYYFRSGHS</sequence>
<dbReference type="AlphaFoldDB" id="A0A2Z6RA61"/>